<dbReference type="SMART" id="SM00387">
    <property type="entry name" value="HATPase_c"/>
    <property type="match status" value="1"/>
</dbReference>
<dbReference type="SMART" id="SM00086">
    <property type="entry name" value="PAC"/>
    <property type="match status" value="2"/>
</dbReference>
<dbReference type="SMART" id="SM00448">
    <property type="entry name" value="REC"/>
    <property type="match status" value="1"/>
</dbReference>
<evidence type="ECO:0000313" key="17">
    <source>
        <dbReference type="EMBL" id="AOW10855.1"/>
    </source>
</evidence>
<accession>A0AAC9N4K1</accession>
<feature type="domain" description="Response regulatory" evidence="14">
    <location>
        <begin position="551"/>
        <end position="669"/>
    </location>
</feature>
<evidence type="ECO:0000256" key="3">
    <source>
        <dbReference type="ARBA" id="ARBA00022553"/>
    </source>
</evidence>
<dbReference type="Gene3D" id="2.10.70.100">
    <property type="match status" value="1"/>
</dbReference>
<dbReference type="InterPro" id="IPR003661">
    <property type="entry name" value="HisK_dim/P_dom"/>
</dbReference>
<dbReference type="Proteomes" id="UP000175968">
    <property type="component" value="Chromosome"/>
</dbReference>
<comment type="subunit">
    <text evidence="9">At low DSF concentrations, interacts with RpfF.</text>
</comment>
<reference evidence="17 18" key="1">
    <citation type="submission" date="2016-10" db="EMBL/GenBank/DDBJ databases">
        <title>Flavobacterium gilvum sp. nov., isolated from stream water.</title>
        <authorList>
            <person name="Shin S.-K."/>
            <person name="Cho Y.-J."/>
            <person name="Yi H."/>
        </authorList>
    </citation>
    <scope>NUCLEOTIDE SEQUENCE [LARGE SCALE GENOMIC DNA]</scope>
    <source>
        <strain evidence="17 18">EM1308</strain>
    </source>
</reference>
<evidence type="ECO:0000256" key="8">
    <source>
        <dbReference type="ARBA" id="ARBA00023012"/>
    </source>
</evidence>
<keyword evidence="12" id="KW-0175">Coiled coil</keyword>
<dbReference type="PROSITE" id="PS50112">
    <property type="entry name" value="PAS"/>
    <property type="match status" value="1"/>
</dbReference>
<dbReference type="RefSeq" id="WP_051877610.1">
    <property type="nucleotide sequence ID" value="NZ_CP017479.1"/>
</dbReference>
<dbReference type="CDD" id="cd16922">
    <property type="entry name" value="HATPase_EvgS-ArcB-TorS-like"/>
    <property type="match status" value="1"/>
</dbReference>
<dbReference type="Pfam" id="PF00512">
    <property type="entry name" value="HisKA"/>
    <property type="match status" value="1"/>
</dbReference>
<evidence type="ECO:0000256" key="6">
    <source>
        <dbReference type="ARBA" id="ARBA00022777"/>
    </source>
</evidence>
<dbReference type="InterPro" id="IPR013655">
    <property type="entry name" value="PAS_fold_3"/>
</dbReference>
<dbReference type="SUPFAM" id="SSF55874">
    <property type="entry name" value="ATPase domain of HSP90 chaperone/DNA topoisomerase II/histidine kinase"/>
    <property type="match status" value="1"/>
</dbReference>
<dbReference type="PANTHER" id="PTHR45339:SF1">
    <property type="entry name" value="HYBRID SIGNAL TRANSDUCTION HISTIDINE KINASE J"/>
    <property type="match status" value="1"/>
</dbReference>
<dbReference type="PROSITE" id="PS50109">
    <property type="entry name" value="HIS_KIN"/>
    <property type="match status" value="1"/>
</dbReference>
<dbReference type="Gene3D" id="3.40.50.2300">
    <property type="match status" value="1"/>
</dbReference>
<dbReference type="SUPFAM" id="SSF55785">
    <property type="entry name" value="PYP-like sensor domain (PAS domain)"/>
    <property type="match status" value="2"/>
</dbReference>
<feature type="domain" description="PAC" evidence="16">
    <location>
        <begin position="106"/>
        <end position="154"/>
    </location>
</feature>
<dbReference type="PRINTS" id="PR00344">
    <property type="entry name" value="BCTRLSENSOR"/>
</dbReference>
<feature type="coiled-coil region" evidence="12">
    <location>
        <begin position="10"/>
        <end position="37"/>
    </location>
</feature>
<dbReference type="CDD" id="cd00130">
    <property type="entry name" value="PAS"/>
    <property type="match status" value="2"/>
</dbReference>
<feature type="domain" description="PAC" evidence="16">
    <location>
        <begin position="231"/>
        <end position="283"/>
    </location>
</feature>
<dbReference type="NCBIfam" id="TIGR00229">
    <property type="entry name" value="sensory_box"/>
    <property type="match status" value="1"/>
</dbReference>
<dbReference type="CDD" id="cd17546">
    <property type="entry name" value="REC_hyHK_CKI1_RcsC-like"/>
    <property type="match status" value="1"/>
</dbReference>
<dbReference type="Gene3D" id="3.30.450.20">
    <property type="entry name" value="PAS domain"/>
    <property type="match status" value="2"/>
</dbReference>
<dbReference type="InterPro" id="IPR011006">
    <property type="entry name" value="CheY-like_superfamily"/>
</dbReference>
<dbReference type="Gene3D" id="3.30.565.10">
    <property type="entry name" value="Histidine kinase-like ATPase, C-terminal domain"/>
    <property type="match status" value="1"/>
</dbReference>
<dbReference type="FunFam" id="3.30.565.10:FF:000010">
    <property type="entry name" value="Sensor histidine kinase RcsC"/>
    <property type="match status" value="1"/>
</dbReference>
<protein>
    <recommendedName>
        <fullName evidence="10">Sensory/regulatory protein RpfC</fullName>
        <ecNumber evidence="2">2.7.13.3</ecNumber>
    </recommendedName>
</protein>
<evidence type="ECO:0000256" key="1">
    <source>
        <dbReference type="ARBA" id="ARBA00000085"/>
    </source>
</evidence>
<dbReference type="PROSITE" id="PS50113">
    <property type="entry name" value="PAC"/>
    <property type="match status" value="2"/>
</dbReference>
<feature type="domain" description="Histidine kinase" evidence="13">
    <location>
        <begin position="300"/>
        <end position="521"/>
    </location>
</feature>
<dbReference type="InterPro" id="IPR001610">
    <property type="entry name" value="PAC"/>
</dbReference>
<evidence type="ECO:0000256" key="11">
    <source>
        <dbReference type="PROSITE-ProRule" id="PRU00169"/>
    </source>
</evidence>
<evidence type="ECO:0000256" key="12">
    <source>
        <dbReference type="SAM" id="Coils"/>
    </source>
</evidence>
<evidence type="ECO:0000259" key="14">
    <source>
        <dbReference type="PROSITE" id="PS50110"/>
    </source>
</evidence>
<comment type="catalytic activity">
    <reaction evidence="1">
        <text>ATP + protein L-histidine = ADP + protein N-phospho-L-histidine.</text>
        <dbReference type="EC" id="2.7.13.3"/>
    </reaction>
</comment>
<keyword evidence="8" id="KW-0902">Two-component regulatory system</keyword>
<dbReference type="Pfam" id="PF08447">
    <property type="entry name" value="PAS_3"/>
    <property type="match status" value="2"/>
</dbReference>
<dbReference type="Pfam" id="PF00072">
    <property type="entry name" value="Response_reg"/>
    <property type="match status" value="1"/>
</dbReference>
<dbReference type="InterPro" id="IPR000014">
    <property type="entry name" value="PAS"/>
</dbReference>
<dbReference type="PROSITE" id="PS50110">
    <property type="entry name" value="RESPONSE_REGULATORY"/>
    <property type="match status" value="1"/>
</dbReference>
<evidence type="ECO:0000259" key="16">
    <source>
        <dbReference type="PROSITE" id="PS50113"/>
    </source>
</evidence>
<dbReference type="GO" id="GO:0005524">
    <property type="term" value="F:ATP binding"/>
    <property type="evidence" value="ECO:0007669"/>
    <property type="project" value="UniProtKB-KW"/>
</dbReference>
<evidence type="ECO:0000256" key="9">
    <source>
        <dbReference type="ARBA" id="ARBA00064003"/>
    </source>
</evidence>
<dbReference type="Gene3D" id="1.10.287.130">
    <property type="match status" value="1"/>
</dbReference>
<feature type="modified residue" description="4-aspartylphosphate" evidence="11">
    <location>
        <position position="602"/>
    </location>
</feature>
<dbReference type="SMART" id="SM00388">
    <property type="entry name" value="HisKA"/>
    <property type="match status" value="1"/>
</dbReference>
<evidence type="ECO:0000256" key="4">
    <source>
        <dbReference type="ARBA" id="ARBA00022679"/>
    </source>
</evidence>
<keyword evidence="4" id="KW-0808">Transferase</keyword>
<evidence type="ECO:0000256" key="5">
    <source>
        <dbReference type="ARBA" id="ARBA00022741"/>
    </source>
</evidence>
<evidence type="ECO:0000256" key="7">
    <source>
        <dbReference type="ARBA" id="ARBA00022840"/>
    </source>
</evidence>
<evidence type="ECO:0000256" key="2">
    <source>
        <dbReference type="ARBA" id="ARBA00012438"/>
    </source>
</evidence>
<dbReference type="GO" id="GO:0000155">
    <property type="term" value="F:phosphorelay sensor kinase activity"/>
    <property type="evidence" value="ECO:0007669"/>
    <property type="project" value="InterPro"/>
</dbReference>
<keyword evidence="18" id="KW-1185">Reference proteome</keyword>
<name>A0AAC9N4K1_9FLAO</name>
<dbReference type="CDD" id="cd00082">
    <property type="entry name" value="HisKA"/>
    <property type="match status" value="1"/>
</dbReference>
<dbReference type="EMBL" id="CP017479">
    <property type="protein sequence ID" value="AOW10855.1"/>
    <property type="molecule type" value="Genomic_DNA"/>
</dbReference>
<dbReference type="InterPro" id="IPR035965">
    <property type="entry name" value="PAS-like_dom_sf"/>
</dbReference>
<dbReference type="SUPFAM" id="SSF47384">
    <property type="entry name" value="Homodimeric domain of signal transducing histidine kinase"/>
    <property type="match status" value="1"/>
</dbReference>
<dbReference type="EC" id="2.7.13.3" evidence="2"/>
<dbReference type="AlphaFoldDB" id="A0AAC9N4K1"/>
<dbReference type="InterPro" id="IPR036097">
    <property type="entry name" value="HisK_dim/P_sf"/>
</dbReference>
<dbReference type="InterPro" id="IPR036890">
    <property type="entry name" value="HATPase_C_sf"/>
</dbReference>
<dbReference type="InterPro" id="IPR005467">
    <property type="entry name" value="His_kinase_dom"/>
</dbReference>
<gene>
    <name evidence="17" type="ORF">EM308_15950</name>
</gene>
<evidence type="ECO:0000313" key="18">
    <source>
        <dbReference type="Proteomes" id="UP000175968"/>
    </source>
</evidence>
<dbReference type="InterPro" id="IPR001789">
    <property type="entry name" value="Sig_transdc_resp-reg_receiver"/>
</dbReference>
<organism evidence="17 18">
    <name type="scientific">Flavobacterium gilvum</name>
    <dbReference type="NCBI Taxonomy" id="1492737"/>
    <lineage>
        <taxon>Bacteria</taxon>
        <taxon>Pseudomonadati</taxon>
        <taxon>Bacteroidota</taxon>
        <taxon>Flavobacteriia</taxon>
        <taxon>Flavobacteriales</taxon>
        <taxon>Flavobacteriaceae</taxon>
        <taxon>Flavobacterium</taxon>
    </lineage>
</organism>
<evidence type="ECO:0000259" key="15">
    <source>
        <dbReference type="PROSITE" id="PS50112"/>
    </source>
</evidence>
<keyword evidence="6" id="KW-0418">Kinase</keyword>
<keyword evidence="3 11" id="KW-0597">Phosphoprotein</keyword>
<dbReference type="InterPro" id="IPR004358">
    <property type="entry name" value="Sig_transdc_His_kin-like_C"/>
</dbReference>
<evidence type="ECO:0000256" key="10">
    <source>
        <dbReference type="ARBA" id="ARBA00068150"/>
    </source>
</evidence>
<dbReference type="SMART" id="SM00091">
    <property type="entry name" value="PAS"/>
    <property type="match status" value="1"/>
</dbReference>
<evidence type="ECO:0000259" key="13">
    <source>
        <dbReference type="PROSITE" id="PS50109"/>
    </source>
</evidence>
<dbReference type="Pfam" id="PF02518">
    <property type="entry name" value="HATPase_c"/>
    <property type="match status" value="1"/>
</dbReference>
<sequence length="671" mass="76893">MGKPKKEFTYEELLRKVKEQEQLIKELNEEKNTVTNFEYFVKESPDLICVADRDAYFKIVNNGFTKALGYSKEELLSRPSFDFVHPDDLEKSLEEFKKLTQNCPIIDFENRYIKKNGETVFLQWKANLNATNSLIYGIARDVTEIRKTQEKLLSSEKSLNEAQKIAKIGSWDFNLITQELNWSNELYEIFEIENKPADPDLYAKYLSSFLPEDAEILNANVLNTVSKKTPYEMEHRIILKNQKMKWVFCTGVPVLDNNNNVVALKGVVQDITQKKLIDDTIKAKEKAEAANKAKSDFLANMTHEIRTPLNGIVGFTDLLLKTKFDNDQLEYLKTVNESANTLMEIINNILDFSKIESGKLELNFEEIDLFQLLNQIINLFKYEANHKKIELLLEIDPNVPKYIKADSFRLKQILVNLLSNAMKFTFSGSIRLRVNHVEDEDLFSKIKFSVIDTGIGIKDNNQKKIFQSFIQADNTTTRKYGGTGLGLAISSQLLTLKNSELKLISTYGQGSEFFFIATFEKVINKAPYLEENNDLVLDNVLRSSNSLSDSKILIVEDNKINMLLAKTLLRKVIKDCKLIEATNGFDAVVLAEENMPDLILMDIQMPVQNGYDATLEIRKKEKIKHIPVIALTAGVLNGEKEKCIEYGMSDYLTKPIVQLELEKVLLKWLKN</sequence>
<dbReference type="PANTHER" id="PTHR45339">
    <property type="entry name" value="HYBRID SIGNAL TRANSDUCTION HISTIDINE KINASE J"/>
    <property type="match status" value="1"/>
</dbReference>
<dbReference type="InterPro" id="IPR000700">
    <property type="entry name" value="PAS-assoc_C"/>
</dbReference>
<dbReference type="InterPro" id="IPR003594">
    <property type="entry name" value="HATPase_dom"/>
</dbReference>
<dbReference type="FunFam" id="1.10.287.130:FF:000002">
    <property type="entry name" value="Two-component osmosensing histidine kinase"/>
    <property type="match status" value="1"/>
</dbReference>
<keyword evidence="5" id="KW-0547">Nucleotide-binding</keyword>
<dbReference type="KEGG" id="fgl:EM308_15950"/>
<keyword evidence="7" id="KW-0067">ATP-binding</keyword>
<proteinExistence type="predicted"/>
<feature type="domain" description="PAS" evidence="15">
    <location>
        <begin position="33"/>
        <end position="103"/>
    </location>
</feature>
<dbReference type="SUPFAM" id="SSF52172">
    <property type="entry name" value="CheY-like"/>
    <property type="match status" value="1"/>
</dbReference>